<evidence type="ECO:0000259" key="2">
    <source>
        <dbReference type="Pfam" id="PF22640"/>
    </source>
</evidence>
<protein>
    <recommendedName>
        <fullName evidence="5">Mannose-1-phosphate guanylyltransferase</fullName>
    </recommendedName>
</protein>
<dbReference type="SUPFAM" id="SSF53448">
    <property type="entry name" value="Nucleotide-diphospho-sugar transferases"/>
    <property type="match status" value="1"/>
</dbReference>
<dbReference type="PANTHER" id="PTHR46390">
    <property type="entry name" value="MANNOSE-1-PHOSPHATE GUANYLYLTRANSFERASE"/>
    <property type="match status" value="1"/>
</dbReference>
<gene>
    <name evidence="3" type="ORF">COW72_00705</name>
</gene>
<dbReference type="Gene3D" id="3.90.550.10">
    <property type="entry name" value="Spore Coat Polysaccharide Biosynthesis Protein SpsA, Chain A"/>
    <property type="match status" value="1"/>
</dbReference>
<dbReference type="InterPro" id="IPR049577">
    <property type="entry name" value="GMPP_N"/>
</dbReference>
<feature type="domain" description="Nucleotidyl transferase" evidence="1">
    <location>
        <begin position="2"/>
        <end position="283"/>
    </location>
</feature>
<dbReference type="Proteomes" id="UP000230778">
    <property type="component" value="Unassembled WGS sequence"/>
</dbReference>
<organism evidence="3 4">
    <name type="scientific">Candidatus Nealsonbacteria bacterium CG18_big_fil_WC_8_21_14_2_50_37_10</name>
    <dbReference type="NCBI Taxonomy" id="1974717"/>
    <lineage>
        <taxon>Bacteria</taxon>
        <taxon>Candidatus Nealsoniibacteriota</taxon>
    </lineage>
</organism>
<evidence type="ECO:0000313" key="4">
    <source>
        <dbReference type="Proteomes" id="UP000230778"/>
    </source>
</evidence>
<evidence type="ECO:0000259" key="1">
    <source>
        <dbReference type="Pfam" id="PF00483"/>
    </source>
</evidence>
<dbReference type="GO" id="GO:0009298">
    <property type="term" value="P:GDP-mannose biosynthetic process"/>
    <property type="evidence" value="ECO:0007669"/>
    <property type="project" value="TreeGrafter"/>
</dbReference>
<comment type="caution">
    <text evidence="3">The sequence shown here is derived from an EMBL/GenBank/DDBJ whole genome shotgun (WGS) entry which is preliminary data.</text>
</comment>
<dbReference type="AlphaFoldDB" id="A0A2H0FL34"/>
<feature type="domain" description="MannoseP isomerase/GMP-like beta-helix" evidence="2">
    <location>
        <begin position="293"/>
        <end position="349"/>
    </location>
</feature>
<dbReference type="EMBL" id="PCUC01000042">
    <property type="protein sequence ID" value="PIQ07363.1"/>
    <property type="molecule type" value="Genomic_DNA"/>
</dbReference>
<dbReference type="PANTHER" id="PTHR46390:SF1">
    <property type="entry name" value="MANNOSE-1-PHOSPHATE GUANYLYLTRANSFERASE"/>
    <property type="match status" value="1"/>
</dbReference>
<dbReference type="InterPro" id="IPR051161">
    <property type="entry name" value="Mannose-6P_isomerase_type2"/>
</dbReference>
<dbReference type="SUPFAM" id="SSF159283">
    <property type="entry name" value="Guanosine diphospho-D-mannose pyrophosphorylase/mannose-6-phosphate isomerase linker domain"/>
    <property type="match status" value="1"/>
</dbReference>
<dbReference type="InterPro" id="IPR005835">
    <property type="entry name" value="NTP_transferase_dom"/>
</dbReference>
<dbReference type="CDD" id="cd02509">
    <property type="entry name" value="GDP-M1P_Guanylyltransferase"/>
    <property type="match status" value="1"/>
</dbReference>
<dbReference type="InterPro" id="IPR029044">
    <property type="entry name" value="Nucleotide-diphossugar_trans"/>
</dbReference>
<name>A0A2H0FL34_9BACT</name>
<reference evidence="3 4" key="1">
    <citation type="submission" date="2017-09" db="EMBL/GenBank/DDBJ databases">
        <title>Depth-based differentiation of microbial function through sediment-hosted aquifers and enrichment of novel symbionts in the deep terrestrial subsurface.</title>
        <authorList>
            <person name="Probst A.J."/>
            <person name="Ladd B."/>
            <person name="Jarett J.K."/>
            <person name="Geller-Mcgrath D.E."/>
            <person name="Sieber C.M."/>
            <person name="Emerson J.B."/>
            <person name="Anantharaman K."/>
            <person name="Thomas B.C."/>
            <person name="Malmstrom R."/>
            <person name="Stieglmeier M."/>
            <person name="Klingl A."/>
            <person name="Woyke T."/>
            <person name="Ryan C.M."/>
            <person name="Banfield J.F."/>
        </authorList>
    </citation>
    <scope>NUCLEOTIDE SEQUENCE [LARGE SCALE GENOMIC DNA]</scope>
    <source>
        <strain evidence="3">CG18_big_fil_WC_8_21_14_2_50_37_10</strain>
    </source>
</reference>
<dbReference type="GO" id="GO:0004475">
    <property type="term" value="F:mannose-1-phosphate guanylyltransferase (GTP) activity"/>
    <property type="evidence" value="ECO:0007669"/>
    <property type="project" value="InterPro"/>
</dbReference>
<dbReference type="Pfam" id="PF22640">
    <property type="entry name" value="ManC_GMP_beta-helix"/>
    <property type="match status" value="1"/>
</dbReference>
<evidence type="ECO:0008006" key="5">
    <source>
        <dbReference type="Google" id="ProtNLM"/>
    </source>
</evidence>
<dbReference type="InterPro" id="IPR054566">
    <property type="entry name" value="ManC/GMP-like_b-helix"/>
</dbReference>
<sequence length="358" mass="41579">MKVLILAGGQGTRLWPLSRKQKPKQFQKLVGNKTMLQETVERLLPKFSLKDIFISTNKEYINEVKLELPQIPEKNIIAEPVSRERVAALSLFLTRIKKEEFEQPILVLPSDHLIKQKNKFQKAIEVAEKFTRENPKFITILGAKPTFPDTGLGYIKKGEFLTKINDLKIYKVAFFKEKPNLQRTRKYLKTKNYFWNTAIYFFTPALMEKAIKEFIPDSYKRYEKIRRAVGKPGYNKMLQKEYSEMDNVGLEYSIIENYPNVAVIPIEIDWSDVGSWAVLKNALSNQNENYIKGNYIGLDSKNVMIYGSSNKQLVAALGIKDLVVVVTDDIILICNKDDSQKVKQLIEKLEREKKFYYI</sequence>
<accession>A0A2H0FL34</accession>
<proteinExistence type="predicted"/>
<dbReference type="Pfam" id="PF00483">
    <property type="entry name" value="NTP_transferase"/>
    <property type="match status" value="1"/>
</dbReference>
<evidence type="ECO:0000313" key="3">
    <source>
        <dbReference type="EMBL" id="PIQ07363.1"/>
    </source>
</evidence>